<dbReference type="CDD" id="cd00130">
    <property type="entry name" value="PAS"/>
    <property type="match status" value="1"/>
</dbReference>
<organism evidence="5 6">
    <name type="scientific">Alkalispirillum mobile</name>
    <dbReference type="NCBI Taxonomy" id="85925"/>
    <lineage>
        <taxon>Bacteria</taxon>
        <taxon>Pseudomonadati</taxon>
        <taxon>Pseudomonadota</taxon>
        <taxon>Gammaproteobacteria</taxon>
        <taxon>Chromatiales</taxon>
        <taxon>Ectothiorhodospiraceae</taxon>
        <taxon>Alkalispirillum</taxon>
    </lineage>
</organism>
<dbReference type="NCBIfam" id="TIGR00254">
    <property type="entry name" value="GGDEF"/>
    <property type="match status" value="1"/>
</dbReference>
<comment type="caution">
    <text evidence="5">The sequence shown here is derived from an EMBL/GenBank/DDBJ whole genome shotgun (WGS) entry which is preliminary data.</text>
</comment>
<dbReference type="NCBIfam" id="TIGR00229">
    <property type="entry name" value="sensory_box"/>
    <property type="match status" value="1"/>
</dbReference>
<feature type="domain" description="PAC" evidence="3">
    <location>
        <begin position="78"/>
        <end position="130"/>
    </location>
</feature>
<evidence type="ECO:0000259" key="3">
    <source>
        <dbReference type="PROSITE" id="PS50113"/>
    </source>
</evidence>
<feature type="domain" description="PAS" evidence="2">
    <location>
        <begin position="9"/>
        <end position="75"/>
    </location>
</feature>
<dbReference type="InterPro" id="IPR029787">
    <property type="entry name" value="Nucleotide_cyclase"/>
</dbReference>
<sequence>MGLTFQEPLLEALPEAVVWVRPDGRVGYLNPRAAHLTGWAVGDAKGHVLSDVLRLEGDGGTVVVDEMLQQCLGTESAGERYAQLRRRDGELVELALSGATIRDGLGAVQGLVISFRDIGDYLKMARRLTYEANHDGLTGLVNRREALRRLQRMVASAKEQRTEHALCYLDLDRFKQINDLAGHCTGDRVLSDVAEQLHACVRQRDTVARLGGDEFLILLEHCPLLQAIRIGQSIRDAVADYNLWWRGQNLRLGVSIGVVLVHGDGPPAEQLLELADQACYEAKRGGGLNIRVRAGAIEAASAFQPQQHVRSAGASIAG</sequence>
<dbReference type="EMBL" id="RCDA01000001">
    <property type="protein sequence ID" value="RLK50694.1"/>
    <property type="molecule type" value="Genomic_DNA"/>
</dbReference>
<dbReference type="AlphaFoldDB" id="A0A498C3J6"/>
<dbReference type="PROSITE" id="PS50113">
    <property type="entry name" value="PAC"/>
    <property type="match status" value="1"/>
</dbReference>
<dbReference type="SMART" id="SM00267">
    <property type="entry name" value="GGDEF"/>
    <property type="match status" value="1"/>
</dbReference>
<dbReference type="SUPFAM" id="SSF55785">
    <property type="entry name" value="PYP-like sensor domain (PAS domain)"/>
    <property type="match status" value="1"/>
</dbReference>
<feature type="domain" description="GGDEF" evidence="4">
    <location>
        <begin position="162"/>
        <end position="295"/>
    </location>
</feature>
<dbReference type="Proteomes" id="UP000275461">
    <property type="component" value="Unassembled WGS sequence"/>
</dbReference>
<dbReference type="RefSeq" id="WP_170153580.1">
    <property type="nucleotide sequence ID" value="NZ_RCDA01000001.1"/>
</dbReference>
<dbReference type="Gene3D" id="3.30.70.270">
    <property type="match status" value="1"/>
</dbReference>
<dbReference type="InterPro" id="IPR000014">
    <property type="entry name" value="PAS"/>
</dbReference>
<evidence type="ECO:0000313" key="5">
    <source>
        <dbReference type="EMBL" id="RLK50694.1"/>
    </source>
</evidence>
<dbReference type="CDD" id="cd01949">
    <property type="entry name" value="GGDEF"/>
    <property type="match status" value="1"/>
</dbReference>
<dbReference type="InterPro" id="IPR052155">
    <property type="entry name" value="Biofilm_reg_signaling"/>
</dbReference>
<proteinExistence type="predicted"/>
<comment type="cofactor">
    <cofactor evidence="1">
        <name>Mg(2+)</name>
        <dbReference type="ChEBI" id="CHEBI:18420"/>
    </cofactor>
</comment>
<dbReference type="GO" id="GO:0003824">
    <property type="term" value="F:catalytic activity"/>
    <property type="evidence" value="ECO:0007669"/>
    <property type="project" value="UniProtKB-ARBA"/>
</dbReference>
<dbReference type="PROSITE" id="PS50112">
    <property type="entry name" value="PAS"/>
    <property type="match status" value="1"/>
</dbReference>
<dbReference type="PANTHER" id="PTHR44757:SF4">
    <property type="entry name" value="DIGUANYLATE CYCLASE DGCE-RELATED"/>
    <property type="match status" value="1"/>
</dbReference>
<evidence type="ECO:0000259" key="2">
    <source>
        <dbReference type="PROSITE" id="PS50112"/>
    </source>
</evidence>
<reference evidence="5 6" key="1">
    <citation type="submission" date="2018-10" db="EMBL/GenBank/DDBJ databases">
        <title>Genomic Encyclopedia of Type Strains, Phase IV (KMG-IV): sequencing the most valuable type-strain genomes for metagenomic binning, comparative biology and taxonomic classification.</title>
        <authorList>
            <person name="Goeker M."/>
        </authorList>
    </citation>
    <scope>NUCLEOTIDE SEQUENCE [LARGE SCALE GENOMIC DNA]</scope>
    <source>
        <strain evidence="5 6">DSM 12769</strain>
    </source>
</reference>
<evidence type="ECO:0000259" key="4">
    <source>
        <dbReference type="PROSITE" id="PS50887"/>
    </source>
</evidence>
<accession>A0A498C3J6</accession>
<gene>
    <name evidence="5" type="ORF">DFR31_0600</name>
</gene>
<dbReference type="Gene3D" id="3.30.450.20">
    <property type="entry name" value="PAS domain"/>
    <property type="match status" value="1"/>
</dbReference>
<evidence type="ECO:0000313" key="6">
    <source>
        <dbReference type="Proteomes" id="UP000275461"/>
    </source>
</evidence>
<dbReference type="SUPFAM" id="SSF55073">
    <property type="entry name" value="Nucleotide cyclase"/>
    <property type="match status" value="1"/>
</dbReference>
<dbReference type="FunFam" id="3.30.70.270:FF:000001">
    <property type="entry name" value="Diguanylate cyclase domain protein"/>
    <property type="match status" value="1"/>
</dbReference>
<dbReference type="SMART" id="SM00086">
    <property type="entry name" value="PAC"/>
    <property type="match status" value="1"/>
</dbReference>
<name>A0A498C3J6_9GAMM</name>
<dbReference type="Pfam" id="PF00989">
    <property type="entry name" value="PAS"/>
    <property type="match status" value="1"/>
</dbReference>
<dbReference type="GO" id="GO:0006355">
    <property type="term" value="P:regulation of DNA-templated transcription"/>
    <property type="evidence" value="ECO:0007669"/>
    <property type="project" value="InterPro"/>
</dbReference>
<protein>
    <submittedName>
        <fullName evidence="5">PAS domain S-box-containing protein/diguanylate cyclase (GGDEF)-like protein</fullName>
    </submittedName>
</protein>
<dbReference type="InterPro" id="IPR043128">
    <property type="entry name" value="Rev_trsase/Diguanyl_cyclase"/>
</dbReference>
<dbReference type="PROSITE" id="PS50887">
    <property type="entry name" value="GGDEF"/>
    <property type="match status" value="1"/>
</dbReference>
<dbReference type="InterPro" id="IPR000160">
    <property type="entry name" value="GGDEF_dom"/>
</dbReference>
<evidence type="ECO:0000256" key="1">
    <source>
        <dbReference type="ARBA" id="ARBA00001946"/>
    </source>
</evidence>
<dbReference type="Pfam" id="PF00990">
    <property type="entry name" value="GGDEF"/>
    <property type="match status" value="1"/>
</dbReference>
<dbReference type="InterPro" id="IPR001610">
    <property type="entry name" value="PAC"/>
</dbReference>
<dbReference type="InterPro" id="IPR013767">
    <property type="entry name" value="PAS_fold"/>
</dbReference>
<dbReference type="PANTHER" id="PTHR44757">
    <property type="entry name" value="DIGUANYLATE CYCLASE DGCP"/>
    <property type="match status" value="1"/>
</dbReference>
<keyword evidence="6" id="KW-1185">Reference proteome</keyword>
<dbReference type="InterPro" id="IPR000700">
    <property type="entry name" value="PAS-assoc_C"/>
</dbReference>
<dbReference type="InterPro" id="IPR035965">
    <property type="entry name" value="PAS-like_dom_sf"/>
</dbReference>